<feature type="chain" id="PRO_5047165526" description="CBM11 domain-containing protein" evidence="1">
    <location>
        <begin position="33"/>
        <end position="249"/>
    </location>
</feature>
<proteinExistence type="predicted"/>
<accession>A0ABQ6I098</accession>
<keyword evidence="1" id="KW-0732">Signal</keyword>
<gene>
    <name evidence="3" type="ORF">GCM10025864_18010</name>
</gene>
<evidence type="ECO:0000313" key="4">
    <source>
        <dbReference type="Proteomes" id="UP001157091"/>
    </source>
</evidence>
<keyword evidence="4" id="KW-1185">Reference proteome</keyword>
<evidence type="ECO:0000259" key="2">
    <source>
        <dbReference type="Pfam" id="PF03425"/>
    </source>
</evidence>
<sequence>MRRTTVPPPGPTRRRRPRAAALASLVAVGALAASTLGGTAAAARPAATDGATTSAESPAAPYTRALEDVEGYADDAALSAAYSRNANGGATALHLVDGLHEGSTHALRLDYTYASGYAGVSRPLADGYWPGLQAIDLWVQDLTPGQDVLLQLNDGASYEAHLSKVAGFDPTSTAPQHLTIPVADFAPKSGSGTLDLKGVTSFAVYANQAAGVPTGSVVLDDLSLVFDQEPVVPTVTFPTTASPRTRCPT</sequence>
<evidence type="ECO:0000256" key="1">
    <source>
        <dbReference type="SAM" id="SignalP"/>
    </source>
</evidence>
<dbReference type="SUPFAM" id="SSF49785">
    <property type="entry name" value="Galactose-binding domain-like"/>
    <property type="match status" value="1"/>
</dbReference>
<dbReference type="Pfam" id="PF03425">
    <property type="entry name" value="CBM_11"/>
    <property type="match status" value="1"/>
</dbReference>
<organism evidence="3 4">
    <name type="scientific">Luteimicrobium album</name>
    <dbReference type="NCBI Taxonomy" id="1054550"/>
    <lineage>
        <taxon>Bacteria</taxon>
        <taxon>Bacillati</taxon>
        <taxon>Actinomycetota</taxon>
        <taxon>Actinomycetes</taxon>
        <taxon>Micrococcales</taxon>
        <taxon>Luteimicrobium</taxon>
    </lineage>
</organism>
<evidence type="ECO:0000313" key="3">
    <source>
        <dbReference type="EMBL" id="GMA24042.1"/>
    </source>
</evidence>
<name>A0ABQ6I098_9MICO</name>
<feature type="signal peptide" evidence="1">
    <location>
        <begin position="1"/>
        <end position="32"/>
    </location>
</feature>
<reference evidence="4" key="1">
    <citation type="journal article" date="2019" name="Int. J. Syst. Evol. Microbiol.">
        <title>The Global Catalogue of Microorganisms (GCM) 10K type strain sequencing project: providing services to taxonomists for standard genome sequencing and annotation.</title>
        <authorList>
            <consortium name="The Broad Institute Genomics Platform"/>
            <consortium name="The Broad Institute Genome Sequencing Center for Infectious Disease"/>
            <person name="Wu L."/>
            <person name="Ma J."/>
        </authorList>
    </citation>
    <scope>NUCLEOTIDE SEQUENCE [LARGE SCALE GENOMIC DNA]</scope>
    <source>
        <strain evidence="4">NBRC 106348</strain>
    </source>
</reference>
<dbReference type="Gene3D" id="2.60.120.430">
    <property type="entry name" value="Galactose-binding lectin"/>
    <property type="match status" value="1"/>
</dbReference>
<feature type="domain" description="CBM11" evidence="2">
    <location>
        <begin position="57"/>
        <end position="223"/>
    </location>
</feature>
<dbReference type="InterPro" id="IPR008979">
    <property type="entry name" value="Galactose-bd-like_sf"/>
</dbReference>
<dbReference type="InterPro" id="IPR005087">
    <property type="entry name" value="CBM11"/>
</dbReference>
<dbReference type="EMBL" id="BSUK01000001">
    <property type="protein sequence ID" value="GMA24042.1"/>
    <property type="molecule type" value="Genomic_DNA"/>
</dbReference>
<protein>
    <recommendedName>
        <fullName evidence="2">CBM11 domain-containing protein</fullName>
    </recommendedName>
</protein>
<dbReference type="Proteomes" id="UP001157091">
    <property type="component" value="Unassembled WGS sequence"/>
</dbReference>
<comment type="caution">
    <text evidence="3">The sequence shown here is derived from an EMBL/GenBank/DDBJ whole genome shotgun (WGS) entry which is preliminary data.</text>
</comment>
<dbReference type="RefSeq" id="WP_284292935.1">
    <property type="nucleotide sequence ID" value="NZ_BSUK01000001.1"/>
</dbReference>